<dbReference type="InterPro" id="IPR039537">
    <property type="entry name" value="Retrotran_Ty1/copia-like"/>
</dbReference>
<keyword evidence="2" id="KW-0479">Metal-binding</keyword>
<dbReference type="GO" id="GO:0006508">
    <property type="term" value="P:proteolysis"/>
    <property type="evidence" value="ECO:0007669"/>
    <property type="project" value="UniProtKB-KW"/>
</dbReference>
<dbReference type="PANTHER" id="PTHR42648">
    <property type="entry name" value="TRANSPOSASE, PUTATIVE-RELATED"/>
    <property type="match status" value="1"/>
</dbReference>
<dbReference type="GO" id="GO:0003676">
    <property type="term" value="F:nucleic acid binding"/>
    <property type="evidence" value="ECO:0007669"/>
    <property type="project" value="InterPro"/>
</dbReference>
<keyword evidence="1" id="KW-0645">Protease</keyword>
<dbReference type="InterPro" id="IPR012337">
    <property type="entry name" value="RNaseH-like_sf"/>
</dbReference>
<evidence type="ECO:0000256" key="4">
    <source>
        <dbReference type="ARBA" id="ARBA00022801"/>
    </source>
</evidence>
<dbReference type="GO" id="GO:0046872">
    <property type="term" value="F:metal ion binding"/>
    <property type="evidence" value="ECO:0007669"/>
    <property type="project" value="UniProtKB-KW"/>
</dbReference>
<keyword evidence="4" id="KW-0378">Hydrolase</keyword>
<protein>
    <submittedName>
        <fullName evidence="9">Retrovirus-related Pol polyprotein from transposon TNT 1-94</fullName>
    </submittedName>
</protein>
<evidence type="ECO:0000259" key="8">
    <source>
        <dbReference type="Pfam" id="PF22936"/>
    </source>
</evidence>
<feature type="compositionally biased region" description="Basic and acidic residues" evidence="5">
    <location>
        <begin position="888"/>
        <end position="897"/>
    </location>
</feature>
<reference evidence="9" key="1">
    <citation type="journal article" date="2019" name="Sci. Rep.">
        <title>Draft genome of Tanacetum cinerariifolium, the natural source of mosquito coil.</title>
        <authorList>
            <person name="Yamashiro T."/>
            <person name="Shiraishi A."/>
            <person name="Satake H."/>
            <person name="Nakayama K."/>
        </authorList>
    </citation>
    <scope>NUCLEOTIDE SEQUENCE</scope>
</reference>
<feature type="compositionally biased region" description="Low complexity" evidence="5">
    <location>
        <begin position="873"/>
        <end position="884"/>
    </location>
</feature>
<dbReference type="Pfam" id="PF13976">
    <property type="entry name" value="gag_pre-integrs"/>
    <property type="match status" value="1"/>
</dbReference>
<evidence type="ECO:0000259" key="7">
    <source>
        <dbReference type="Pfam" id="PF13976"/>
    </source>
</evidence>
<organism evidence="9">
    <name type="scientific">Tanacetum cinerariifolium</name>
    <name type="common">Dalmatian daisy</name>
    <name type="synonym">Chrysanthemum cinerariifolium</name>
    <dbReference type="NCBI Taxonomy" id="118510"/>
    <lineage>
        <taxon>Eukaryota</taxon>
        <taxon>Viridiplantae</taxon>
        <taxon>Streptophyta</taxon>
        <taxon>Embryophyta</taxon>
        <taxon>Tracheophyta</taxon>
        <taxon>Spermatophyta</taxon>
        <taxon>Magnoliopsida</taxon>
        <taxon>eudicotyledons</taxon>
        <taxon>Gunneridae</taxon>
        <taxon>Pentapetalae</taxon>
        <taxon>asterids</taxon>
        <taxon>campanulids</taxon>
        <taxon>Asterales</taxon>
        <taxon>Asteraceae</taxon>
        <taxon>Asteroideae</taxon>
        <taxon>Anthemideae</taxon>
        <taxon>Anthemidinae</taxon>
        <taxon>Tanacetum</taxon>
    </lineage>
</organism>
<evidence type="ECO:0000256" key="2">
    <source>
        <dbReference type="ARBA" id="ARBA00022723"/>
    </source>
</evidence>
<name>A0A6L2K2X5_TANCI</name>
<evidence type="ECO:0000259" key="6">
    <source>
        <dbReference type="Pfam" id="PF07727"/>
    </source>
</evidence>
<evidence type="ECO:0000256" key="1">
    <source>
        <dbReference type="ARBA" id="ARBA00022670"/>
    </source>
</evidence>
<gene>
    <name evidence="9" type="ORF">Tci_015178</name>
</gene>
<comment type="caution">
    <text evidence="9">The sequence shown here is derived from an EMBL/GenBank/DDBJ whole genome shotgun (WGS) entry which is preliminary data.</text>
</comment>
<dbReference type="InterPro" id="IPR036397">
    <property type="entry name" value="RNaseH_sf"/>
</dbReference>
<accession>A0A6L2K2X5</accession>
<feature type="domain" description="GAG-pre-integrase" evidence="7">
    <location>
        <begin position="1110"/>
        <end position="1177"/>
    </location>
</feature>
<dbReference type="InterPro" id="IPR054722">
    <property type="entry name" value="PolX-like_BBD"/>
</dbReference>
<feature type="domain" description="Reverse transcriptase Ty1/copia-type" evidence="6">
    <location>
        <begin position="1419"/>
        <end position="1613"/>
    </location>
</feature>
<dbReference type="PANTHER" id="PTHR42648:SF18">
    <property type="entry name" value="RETROTRANSPOSON, UNCLASSIFIED-LIKE PROTEIN"/>
    <property type="match status" value="1"/>
</dbReference>
<proteinExistence type="predicted"/>
<dbReference type="Gene3D" id="3.30.420.10">
    <property type="entry name" value="Ribonuclease H-like superfamily/Ribonuclease H"/>
    <property type="match status" value="1"/>
</dbReference>
<feature type="domain" description="Retrovirus-related Pol polyprotein from transposon TNT 1-94-like beta-barrel" evidence="8">
    <location>
        <begin position="1030"/>
        <end position="1103"/>
    </location>
</feature>
<evidence type="ECO:0000256" key="3">
    <source>
        <dbReference type="ARBA" id="ARBA00022750"/>
    </source>
</evidence>
<dbReference type="SUPFAM" id="SSF56672">
    <property type="entry name" value="DNA/RNA polymerases"/>
    <property type="match status" value="1"/>
</dbReference>
<evidence type="ECO:0000256" key="5">
    <source>
        <dbReference type="SAM" id="MobiDB-lite"/>
    </source>
</evidence>
<dbReference type="InterPro" id="IPR043502">
    <property type="entry name" value="DNA/RNA_pol_sf"/>
</dbReference>
<evidence type="ECO:0000313" key="9">
    <source>
        <dbReference type="EMBL" id="GEU43200.1"/>
    </source>
</evidence>
<dbReference type="EMBL" id="BKCJ010001676">
    <property type="protein sequence ID" value="GEU43200.1"/>
    <property type="molecule type" value="Genomic_DNA"/>
</dbReference>
<dbReference type="InterPro" id="IPR013103">
    <property type="entry name" value="RVT_2"/>
</dbReference>
<keyword evidence="3" id="KW-0064">Aspartyl protease</keyword>
<sequence length="1626" mass="183856">MTLTFAETHNMIAYLTKSDASEGFNQIINFLNGSSIKYALTVNPNIYVSCIKQFWTSVAVKKVNDVMRLQALVDKKKVVIMKASIRDTLCLDDAKGIECLPNEEILAELARMGYEKPSTKLTFYKAFFSSQWKLLIHTILQCMSAKRTSWNEFSSSMASAVICLSSGRKFNFSKYIFDSLRVAEVADEVHDKGVPVAGIVAEGDVSAANDEVLTAGRTTQSQAKIYKIDLEHAKMVLNMQDDEELKPTELQEVVDVITTANIITEVVTAASTTITAADVPIPAATTAAAQTLTTAPSRRTNGVVIRDPEESATPSIIIQSEAKSKDKGKGILKKQKEDKSMKRYQALKRKPQIEAQARKNMMIYIKNVVGFKMDYFKGMYYDDIRLIFEKYFDSNVAFLQKTKEQMDEEDSRALKRMNEKATPLALKVLVIDYEIYNQNNKPYYKIKIGDSSYQLYMSFLSLLRNFDREDLEALWRLVKDLFATTKPKNFSDDFLLITLRAMFEKPNILAQISKNQRSVHGQAKVKSWKLLKSCVHQYAYPQPQSVLQIEYVVSTVNQQTYLAEVPQIDFGLAVPLRNSSNPIQQAAIHDGRVIVQPVQGRQTSFAASMSGTRANISGTGGNNLGQQRVMKCFNCQGDKVLLVEEQGNGKVLNEEELEFLADPEVVEGLVTQTVIKHNATYQADDLNANDSDYDDFSTTKAVLMANLSSYGSYVLSEDPQELLRNFKEKDIVDNAAQASNATTIALGMYKLDPVTLAPKDKNNRETHIYYLKHTMEQAAILMEIVKQSKSLNTLDSAYYFARKYVKRIQELLGYVREICPNIHKPSEKLVVVTPINKRKIVRFAKPVISSSTSQKQLGSSQTNIKQTTNNYVSTSTGVSWSTKSSRSKSTDNTKNDKILQISSSTQKKNKVGTHSGMVKSCFNKLNYVVKPSGIANVKHFKLNSTSELMCVKCNSSMFDARHELCFLKLVSDKNVSSKSKSVKKAEKKEEWKPTEKVITATNKVPLREPIPLKVVTQESVVTKVVQIDLWYLDSRCSKHMTGDPSQLTNFVHKFLGNVKFGNDQIVKIIGYDDYQIENITILRVYYVEGLGYNLFSVGQLCDSDIEVAFRLHTDMIASSLICLLSKASKTKSWLWHRRLSHLDFGAINHLAKHGLVRGLPKLKLEKDHLCSACAMGKRKKQSHKPKSEDTNKEKLYLLHMDLCGPIRVASVNRKKYTLVIVDDYSRFTWVNFLASKDEAPNFRIKFLKMIQVRLNATFRELHKKNGVVERLNRMLVEAARTISRLVRNLILQQPCNPPLKDDWDRLLQPIFNEYFNPPTIAVSSVPDTAAPRAVDLADSPVSTSINQDAPSTSIPSTQVQEHSLIIFQGLKESPKTPHFHDDQLHESLHEDSNSQGSSLNVRPIHTSFESLGRWTKDHPIENIYKVKTDEFGKVLKNKARLVAQGFRQKDGIDFEESFALVARIKDIRIFIANAANKNMTIFQMDVKTTFLNGELKEQVYVSQPEAFVDQDNPSHVYKLTKALYDLKQAPHAWYGMLSSFLISQHFSKGASDLTLFTRKTRNNLILVQIYVDDIIFASTNTAMCNEFVNLMTTNFKMSMMGQMSFFRIINFSKSKRHLPKPVKICL</sequence>
<dbReference type="Pfam" id="PF07727">
    <property type="entry name" value="RVT_2"/>
    <property type="match status" value="1"/>
</dbReference>
<dbReference type="InterPro" id="IPR025724">
    <property type="entry name" value="GAG-pre-integrase_dom"/>
</dbReference>
<feature type="region of interest" description="Disordered" evidence="5">
    <location>
        <begin position="873"/>
        <end position="900"/>
    </location>
</feature>
<dbReference type="GO" id="GO:0004190">
    <property type="term" value="F:aspartic-type endopeptidase activity"/>
    <property type="evidence" value="ECO:0007669"/>
    <property type="project" value="UniProtKB-KW"/>
</dbReference>
<dbReference type="SUPFAM" id="SSF53098">
    <property type="entry name" value="Ribonuclease H-like"/>
    <property type="match status" value="1"/>
</dbReference>
<dbReference type="Pfam" id="PF22936">
    <property type="entry name" value="Pol_BBD"/>
    <property type="match status" value="1"/>
</dbReference>